<proteinExistence type="predicted"/>
<comment type="caution">
    <text evidence="1">The sequence shown here is derived from an EMBL/GenBank/DDBJ whole genome shotgun (WGS) entry which is preliminary data.</text>
</comment>
<dbReference type="EMBL" id="SDEE01001773">
    <property type="protein sequence ID" value="RXW11584.1"/>
    <property type="molecule type" value="Genomic_DNA"/>
</dbReference>
<organism evidence="1 2">
    <name type="scientific">Candolleomyces aberdarensis</name>
    <dbReference type="NCBI Taxonomy" id="2316362"/>
    <lineage>
        <taxon>Eukaryota</taxon>
        <taxon>Fungi</taxon>
        <taxon>Dikarya</taxon>
        <taxon>Basidiomycota</taxon>
        <taxon>Agaricomycotina</taxon>
        <taxon>Agaricomycetes</taxon>
        <taxon>Agaricomycetidae</taxon>
        <taxon>Agaricales</taxon>
        <taxon>Agaricineae</taxon>
        <taxon>Psathyrellaceae</taxon>
        <taxon>Candolleomyces</taxon>
    </lineage>
</organism>
<sequence>MSQQPSPHELHAPWDEGIHEAQLVAQVAWQIFKAELAFASGEKSSVDAIEVPNDVEHILADILQACRACVSACQNLVCLPFTVEDLMALSEPADVYAHLPPDDWPFVVTDSNGNIVGFNIPGALSQKLQGLAEDAQRWIFKHRPSIFVEGLEQVYHDNLDAIFMPEPCQFGRGIPKISPCWLNEASGDSTAASSGSTERASYIAFPLDSLPSAIRARSNYKNLK</sequence>
<accession>A0A4Q2D037</accession>
<dbReference type="OrthoDB" id="10453880at2759"/>
<dbReference type="AlphaFoldDB" id="A0A4Q2D037"/>
<evidence type="ECO:0000313" key="2">
    <source>
        <dbReference type="Proteomes" id="UP000290288"/>
    </source>
</evidence>
<protein>
    <submittedName>
        <fullName evidence="1">Uncharacterized protein</fullName>
    </submittedName>
</protein>
<gene>
    <name evidence="1" type="ORF">EST38_g14271</name>
</gene>
<dbReference type="Proteomes" id="UP000290288">
    <property type="component" value="Unassembled WGS sequence"/>
</dbReference>
<evidence type="ECO:0000313" key="1">
    <source>
        <dbReference type="EMBL" id="RXW11584.1"/>
    </source>
</evidence>
<keyword evidence="2" id="KW-1185">Reference proteome</keyword>
<reference evidence="1 2" key="1">
    <citation type="submission" date="2019-01" db="EMBL/GenBank/DDBJ databases">
        <title>Draft genome sequence of Psathyrella aberdarensis IHI B618.</title>
        <authorList>
            <person name="Buettner E."/>
            <person name="Kellner H."/>
        </authorList>
    </citation>
    <scope>NUCLEOTIDE SEQUENCE [LARGE SCALE GENOMIC DNA]</scope>
    <source>
        <strain evidence="1 2">IHI B618</strain>
    </source>
</reference>
<name>A0A4Q2D037_9AGAR</name>